<keyword evidence="6" id="KW-1185">Reference proteome</keyword>
<accession>A0ABW4VST8</accession>
<organism evidence="5 6">
    <name type="scientific">Belliella marina</name>
    <dbReference type="NCBI Taxonomy" id="1644146"/>
    <lineage>
        <taxon>Bacteria</taxon>
        <taxon>Pseudomonadati</taxon>
        <taxon>Bacteroidota</taxon>
        <taxon>Cytophagia</taxon>
        <taxon>Cytophagales</taxon>
        <taxon>Cyclobacteriaceae</taxon>
        <taxon>Belliella</taxon>
    </lineage>
</organism>
<evidence type="ECO:0000256" key="2">
    <source>
        <dbReference type="SAM" id="Coils"/>
    </source>
</evidence>
<reference evidence="6" key="1">
    <citation type="journal article" date="2019" name="Int. J. Syst. Evol. Microbiol.">
        <title>The Global Catalogue of Microorganisms (GCM) 10K type strain sequencing project: providing services to taxonomists for standard genome sequencing and annotation.</title>
        <authorList>
            <consortium name="The Broad Institute Genomics Platform"/>
            <consortium name="The Broad Institute Genome Sequencing Center for Infectious Disease"/>
            <person name="Wu L."/>
            <person name="Ma J."/>
        </authorList>
    </citation>
    <scope>NUCLEOTIDE SEQUENCE [LARGE SCALE GENOMIC DNA]</scope>
    <source>
        <strain evidence="6">CGMCC 1.15180</strain>
    </source>
</reference>
<dbReference type="Proteomes" id="UP001597361">
    <property type="component" value="Unassembled WGS sequence"/>
</dbReference>
<dbReference type="EMBL" id="JBHUHR010000046">
    <property type="protein sequence ID" value="MFD2037238.1"/>
    <property type="molecule type" value="Genomic_DNA"/>
</dbReference>
<keyword evidence="1" id="KW-0472">Membrane</keyword>
<dbReference type="Gene3D" id="3.30.1330.60">
    <property type="entry name" value="OmpA-like domain"/>
    <property type="match status" value="1"/>
</dbReference>
<evidence type="ECO:0000259" key="4">
    <source>
        <dbReference type="PROSITE" id="PS51123"/>
    </source>
</evidence>
<dbReference type="SUPFAM" id="SSF103088">
    <property type="entry name" value="OmpA-like"/>
    <property type="match status" value="1"/>
</dbReference>
<feature type="domain" description="OmpA-like" evidence="4">
    <location>
        <begin position="759"/>
        <end position="874"/>
    </location>
</feature>
<protein>
    <submittedName>
        <fullName evidence="5">OmpA family protein</fullName>
    </submittedName>
</protein>
<dbReference type="Pfam" id="PF00691">
    <property type="entry name" value="OmpA"/>
    <property type="match status" value="1"/>
</dbReference>
<feature type="compositionally biased region" description="Basic and acidic residues" evidence="3">
    <location>
        <begin position="860"/>
        <end position="874"/>
    </location>
</feature>
<evidence type="ECO:0000313" key="6">
    <source>
        <dbReference type="Proteomes" id="UP001597361"/>
    </source>
</evidence>
<evidence type="ECO:0000313" key="5">
    <source>
        <dbReference type="EMBL" id="MFD2037238.1"/>
    </source>
</evidence>
<evidence type="ECO:0000256" key="3">
    <source>
        <dbReference type="SAM" id="MobiDB-lite"/>
    </source>
</evidence>
<comment type="caution">
    <text evidence="5">The sequence shown here is derived from an EMBL/GenBank/DDBJ whole genome shotgun (WGS) entry which is preliminary data.</text>
</comment>
<gene>
    <name evidence="5" type="ORF">ACFSKL_20740</name>
</gene>
<evidence type="ECO:0000256" key="1">
    <source>
        <dbReference type="PROSITE-ProRule" id="PRU00473"/>
    </source>
</evidence>
<dbReference type="RefSeq" id="WP_376888948.1">
    <property type="nucleotide sequence ID" value="NZ_JBHUHR010000046.1"/>
</dbReference>
<feature type="region of interest" description="Disordered" evidence="3">
    <location>
        <begin position="849"/>
        <end position="874"/>
    </location>
</feature>
<dbReference type="InterPro" id="IPR006665">
    <property type="entry name" value="OmpA-like"/>
</dbReference>
<dbReference type="PROSITE" id="PS51123">
    <property type="entry name" value="OMPA_2"/>
    <property type="match status" value="1"/>
</dbReference>
<keyword evidence="2" id="KW-0175">Coiled coil</keyword>
<dbReference type="InterPro" id="IPR036737">
    <property type="entry name" value="OmpA-like_sf"/>
</dbReference>
<proteinExistence type="predicted"/>
<feature type="coiled-coil region" evidence="2">
    <location>
        <begin position="571"/>
        <end position="598"/>
    </location>
</feature>
<name>A0ABW4VST8_9BACT</name>
<sequence length="874" mass="99527">MRKLLFTIFACLISYSTLFGQQKEFEWRLGVSGGYSNYYGDLTPYRIRGLSNMDAIHHLLYFNENYFDQYSFKISLEKKLSPTVGLQFSYAQYQFAMSDRYIKRNGDLLTTSRNFDRALNFQNNTRDMGLSFVFKTDNDKFLSSKSLLAPYFTLGFGFLDFDIKGDLLDDNGNMYDYLNPETVNNGIYETELSPLRTELENGYDNGTLYANFGLGIRLRLGNRLEIFAQSDFIHSFTGYLDDVSGTYRETYDNSFQAYAAKPGPNVVDPTTMNRGRNNGLNDWIIYHGVGLKFNFGASKSSFHAPRLSTRYPDYNQAKIKEPIPKEVSLVETEVVQEQEKPVMPEVERTGNTYTYYTNIQLSDDGRVDYLEYITIILTWDQQISDRKDKILEGKLKERSLLDIQKNIADQQNLLATDTLLRRDEKDSLIAVTEKNLSRIGYSLDSIQTSRSQLEYEIDSISKLKSVPLIRPKARQHVPDSTLTPTGYTDSLYSNPALHEDLELGGDEVLEYGEMIDSDSIAAHQAPIRLDNGQLDSLTYRTENQFSEIDTTKPLVSNIDEFEADQEFQKKNSDQTERIQYLEAESRKLRSERDSLNSLPREIIYMGGSSATADQATRSNTSFQRQPTNTYHTETVVRERVVQSPTVRRERSGRNFWQTIGAFFGGAAVGKAVSSNKEKDTDQAPAAPPAAELDLATINRINNAAVIWSFLNLGIDQNELKRLAKNASEERLAMEATKAASVDVSPQEVVIDTVYIENDPEFKLLKSKEIIYFKVNQKEPDQDQIEKLENLIGFVKENREYQLLLTGYADNTGNIAYNLRLANERMKAVANTIEEKYALDSSQIAFESGGQVVRGPQRSSNDLDRKVEVRIEKSN</sequence>